<dbReference type="EnsemblPlants" id="PGSC0003DMT400089919">
    <property type="protein sequence ID" value="PGSC0003DMT400089919"/>
    <property type="gene ID" value="PGSC0003DMG400039490"/>
</dbReference>
<evidence type="ECO:0000256" key="1">
    <source>
        <dbReference type="SAM" id="MobiDB-lite"/>
    </source>
</evidence>
<name>M1DJ73_SOLTU</name>
<feature type="domain" description="Putative plant transposon protein" evidence="2">
    <location>
        <begin position="130"/>
        <end position="190"/>
    </location>
</feature>
<reference evidence="3" key="2">
    <citation type="submission" date="2015-06" db="UniProtKB">
        <authorList>
            <consortium name="EnsemblPlants"/>
        </authorList>
    </citation>
    <scope>IDENTIFICATION</scope>
    <source>
        <strain evidence="3">DM1-3 516 R44</strain>
    </source>
</reference>
<organism evidence="3 4">
    <name type="scientific">Solanum tuberosum</name>
    <name type="common">Potato</name>
    <dbReference type="NCBI Taxonomy" id="4113"/>
    <lineage>
        <taxon>Eukaryota</taxon>
        <taxon>Viridiplantae</taxon>
        <taxon>Streptophyta</taxon>
        <taxon>Embryophyta</taxon>
        <taxon>Tracheophyta</taxon>
        <taxon>Spermatophyta</taxon>
        <taxon>Magnoliopsida</taxon>
        <taxon>eudicotyledons</taxon>
        <taxon>Gunneridae</taxon>
        <taxon>Pentapetalae</taxon>
        <taxon>asterids</taxon>
        <taxon>lamiids</taxon>
        <taxon>Solanales</taxon>
        <taxon>Solanaceae</taxon>
        <taxon>Solanoideae</taxon>
        <taxon>Solaneae</taxon>
        <taxon>Solanum</taxon>
    </lineage>
</organism>
<protein>
    <submittedName>
        <fullName evidence="3">Integrase core domain containing protein</fullName>
    </submittedName>
</protein>
<sequence length="284" mass="31417">MWLIDAELDGEYVPPPTRTSHTAPRTTRNRVRQVSSDVVSAPQSEKGATPIRSKAGSKSPSGSSSSGSTTSSSESDSTGDTLVAPYPHFETPAVAMEPNMWCVEGQSHIYIDARILNEHDKMARLVTEERQADNVITWDRAVMVAATVVRLEIDFSLILRGEIHERAFKDTTTLPFPCLIFQLCRDSSVPVWNYDRLLHATKTLDIALSSSSPETEPESAPTALDDEVVMTGLFGNVMPPPHSSRATGKRPRFARTFDDAEAERLQKKLQQTQEAQRASIFDEE</sequence>
<dbReference type="AlphaFoldDB" id="M1DJ73"/>
<dbReference type="Pfam" id="PF20167">
    <property type="entry name" value="Transposase_32"/>
    <property type="match status" value="1"/>
</dbReference>
<evidence type="ECO:0000313" key="4">
    <source>
        <dbReference type="Proteomes" id="UP000011115"/>
    </source>
</evidence>
<dbReference type="Gramene" id="PGSC0003DMT400089919">
    <property type="protein sequence ID" value="PGSC0003DMT400089919"/>
    <property type="gene ID" value="PGSC0003DMG400039490"/>
</dbReference>
<proteinExistence type="predicted"/>
<feature type="region of interest" description="Disordered" evidence="1">
    <location>
        <begin position="1"/>
        <end position="85"/>
    </location>
</feature>
<evidence type="ECO:0000259" key="2">
    <source>
        <dbReference type="Pfam" id="PF20167"/>
    </source>
</evidence>
<dbReference type="Proteomes" id="UP000011115">
    <property type="component" value="Unassembled WGS sequence"/>
</dbReference>
<dbReference type="InterPro" id="IPR046796">
    <property type="entry name" value="Transposase_32_dom"/>
</dbReference>
<keyword evidence="4" id="KW-1185">Reference proteome</keyword>
<dbReference type="InParanoid" id="M1DJ73"/>
<feature type="region of interest" description="Disordered" evidence="1">
    <location>
        <begin position="237"/>
        <end position="284"/>
    </location>
</feature>
<feature type="compositionally biased region" description="Acidic residues" evidence="1">
    <location>
        <begin position="1"/>
        <end position="10"/>
    </location>
</feature>
<dbReference type="HOGENOM" id="CLU_1039795_0_0_1"/>
<reference evidence="4" key="1">
    <citation type="journal article" date="2011" name="Nature">
        <title>Genome sequence and analysis of the tuber crop potato.</title>
        <authorList>
            <consortium name="The Potato Genome Sequencing Consortium"/>
        </authorList>
    </citation>
    <scope>NUCLEOTIDE SEQUENCE [LARGE SCALE GENOMIC DNA]</scope>
    <source>
        <strain evidence="4">cv. DM1-3 516 R44</strain>
    </source>
</reference>
<evidence type="ECO:0000313" key="3">
    <source>
        <dbReference type="EnsemblPlants" id="PGSC0003DMT400089919"/>
    </source>
</evidence>
<dbReference type="PaxDb" id="4113-PGSC0003DMT400089919"/>
<feature type="compositionally biased region" description="Low complexity" evidence="1">
    <location>
        <begin position="53"/>
        <end position="81"/>
    </location>
</feature>
<accession>M1DJ73</accession>
<feature type="compositionally biased region" description="Polar residues" evidence="1">
    <location>
        <begin position="18"/>
        <end position="43"/>
    </location>
</feature>
<feature type="compositionally biased region" description="Basic and acidic residues" evidence="1">
    <location>
        <begin position="255"/>
        <end position="266"/>
    </location>
</feature>